<accession>T1K3P6</accession>
<keyword evidence="1" id="KW-0812">Transmembrane</keyword>
<evidence type="ECO:0000313" key="2">
    <source>
        <dbReference type="EnsemblMetazoa" id="tetur04g09490.1"/>
    </source>
</evidence>
<dbReference type="Gene3D" id="1.20.120.1770">
    <property type="match status" value="1"/>
</dbReference>
<organism evidence="2 3">
    <name type="scientific">Tetranychus urticae</name>
    <name type="common">Two-spotted spider mite</name>
    <dbReference type="NCBI Taxonomy" id="32264"/>
    <lineage>
        <taxon>Eukaryota</taxon>
        <taxon>Metazoa</taxon>
        <taxon>Ecdysozoa</taxon>
        <taxon>Arthropoda</taxon>
        <taxon>Chelicerata</taxon>
        <taxon>Arachnida</taxon>
        <taxon>Acari</taxon>
        <taxon>Acariformes</taxon>
        <taxon>Trombidiformes</taxon>
        <taxon>Prostigmata</taxon>
        <taxon>Eleutherengona</taxon>
        <taxon>Raphignathae</taxon>
        <taxon>Tetranychoidea</taxon>
        <taxon>Tetranychidae</taxon>
        <taxon>Tetranychus</taxon>
    </lineage>
</organism>
<dbReference type="EnsemblMetazoa" id="tetur04g09490.1">
    <property type="protein sequence ID" value="tetur04g09490.1"/>
    <property type="gene ID" value="tetur04g09490"/>
</dbReference>
<dbReference type="Proteomes" id="UP000015104">
    <property type="component" value="Unassembled WGS sequence"/>
</dbReference>
<feature type="transmembrane region" description="Helical" evidence="1">
    <location>
        <begin position="87"/>
        <end position="106"/>
    </location>
</feature>
<sequence length="296" mass="33539">MMELQVKETEGYLVCQWIQKVSAFVYSRSFSILDNRYHILLANGPLNDDGSIAYHDERSSSPNPVSLQSVGIVDTTTPTLIRLHGSLMTITWVGIVSLAIIIARHYKESWDEKTMCGVKIWFILHRSLMILAIIFTILGIIALFGHAGQWHGNSSHQYLASHIVIYVAIHLMMQCHSAIISSKKRVIEEAHESLKSYAVTSTSSPSPASRVGEGFRQFMLGLYVVIITVSTAILVLSIILQSNETQQQSMKNHGHFLFQLSELLFSSPMYRFEPLILSSFIFFFNKFLKFNIEITY</sequence>
<dbReference type="HOGENOM" id="CLU_941135_0_0_1"/>
<evidence type="ECO:0000313" key="3">
    <source>
        <dbReference type="Proteomes" id="UP000015104"/>
    </source>
</evidence>
<keyword evidence="3" id="KW-1185">Reference proteome</keyword>
<dbReference type="eggNOG" id="KOG4293">
    <property type="taxonomic scope" value="Eukaryota"/>
</dbReference>
<evidence type="ECO:0008006" key="4">
    <source>
        <dbReference type="Google" id="ProtNLM"/>
    </source>
</evidence>
<reference evidence="2" key="2">
    <citation type="submission" date="2015-06" db="UniProtKB">
        <authorList>
            <consortium name="EnsemblMetazoa"/>
        </authorList>
    </citation>
    <scope>IDENTIFICATION</scope>
</reference>
<proteinExistence type="predicted"/>
<feature type="transmembrane region" description="Helical" evidence="1">
    <location>
        <begin position="269"/>
        <end position="288"/>
    </location>
</feature>
<dbReference type="CDD" id="cd08760">
    <property type="entry name" value="Cyt_b561_FRRS1_like"/>
    <property type="match status" value="1"/>
</dbReference>
<name>T1K3P6_TETUR</name>
<evidence type="ECO:0000256" key="1">
    <source>
        <dbReference type="SAM" id="Phobius"/>
    </source>
</evidence>
<feature type="transmembrane region" description="Helical" evidence="1">
    <location>
        <begin position="220"/>
        <end position="240"/>
    </location>
</feature>
<dbReference type="AlphaFoldDB" id="T1K3P6"/>
<dbReference type="STRING" id="32264.T1K3P6"/>
<keyword evidence="1" id="KW-0472">Membrane</keyword>
<feature type="transmembrane region" description="Helical" evidence="1">
    <location>
        <begin position="127"/>
        <end position="147"/>
    </location>
</feature>
<feature type="transmembrane region" description="Helical" evidence="1">
    <location>
        <begin position="159"/>
        <end position="180"/>
    </location>
</feature>
<dbReference type="EMBL" id="CAEY01001355">
    <property type="status" value="NOT_ANNOTATED_CDS"/>
    <property type="molecule type" value="Genomic_DNA"/>
</dbReference>
<keyword evidence="1" id="KW-1133">Transmembrane helix</keyword>
<reference evidence="3" key="1">
    <citation type="submission" date="2011-08" db="EMBL/GenBank/DDBJ databases">
        <authorList>
            <person name="Rombauts S."/>
        </authorList>
    </citation>
    <scope>NUCLEOTIDE SEQUENCE</scope>
    <source>
        <strain evidence="3">London</strain>
    </source>
</reference>
<protein>
    <recommendedName>
        <fullName evidence="4">Cytochrome b561 domain-containing protein</fullName>
    </recommendedName>
</protein>